<feature type="transmembrane region" description="Helical" evidence="1">
    <location>
        <begin position="238"/>
        <end position="259"/>
    </location>
</feature>
<accession>A0A812VFB8</accession>
<evidence type="ECO:0000256" key="1">
    <source>
        <dbReference type="SAM" id="Phobius"/>
    </source>
</evidence>
<keyword evidence="1" id="KW-1133">Transmembrane helix</keyword>
<dbReference type="Proteomes" id="UP000601435">
    <property type="component" value="Unassembled WGS sequence"/>
</dbReference>
<dbReference type="EMBL" id="CAJNJA010029464">
    <property type="protein sequence ID" value="CAE7628404.1"/>
    <property type="molecule type" value="Genomic_DNA"/>
</dbReference>
<dbReference type="AlphaFoldDB" id="A0A812VFB8"/>
<feature type="non-terminal residue" evidence="2">
    <location>
        <position position="1"/>
    </location>
</feature>
<comment type="caution">
    <text evidence="2">The sequence shown here is derived from an EMBL/GenBank/DDBJ whole genome shotgun (WGS) entry which is preliminary data.</text>
</comment>
<keyword evidence="1" id="KW-0812">Transmembrane</keyword>
<gene>
    <name evidence="2" type="ORF">SNEC2469_LOCUS17706</name>
</gene>
<keyword evidence="3" id="KW-1185">Reference proteome</keyword>
<sequence length="278" mass="30185">SLLLKHHQWLALTRRHALRVTSTRALAAADAIFESSYLGEPLCSDEVLPLLTLALAEEHLPENTAIELSDLELYQKATHGLQEFEDGLRDLGARAECILYAPWPGCAAADQADLKRAKSPLLGGGLLPADRDALLQSLADQGVLFARKLGTVGGNVTAHLAMLQGLDFVKRPPRAPHRLFPISSEEQGGPLVLARWFLASLKARMPPAAIVVLCGCIAVFSGQMVPATGIITKRSFRVFIGVYAFAHFVVFFVSVAAFVEYSLLEPLRKAGLVRKVEL</sequence>
<dbReference type="OrthoDB" id="409948at2759"/>
<name>A0A812VFB8_9DINO</name>
<feature type="transmembrane region" description="Helical" evidence="1">
    <location>
        <begin position="208"/>
        <end position="232"/>
    </location>
</feature>
<reference evidence="2" key="1">
    <citation type="submission" date="2021-02" db="EMBL/GenBank/DDBJ databases">
        <authorList>
            <person name="Dougan E. K."/>
            <person name="Rhodes N."/>
            <person name="Thang M."/>
            <person name="Chan C."/>
        </authorList>
    </citation>
    <scope>NUCLEOTIDE SEQUENCE</scope>
</reference>
<organism evidence="2 3">
    <name type="scientific">Symbiodinium necroappetens</name>
    <dbReference type="NCBI Taxonomy" id="1628268"/>
    <lineage>
        <taxon>Eukaryota</taxon>
        <taxon>Sar</taxon>
        <taxon>Alveolata</taxon>
        <taxon>Dinophyceae</taxon>
        <taxon>Suessiales</taxon>
        <taxon>Symbiodiniaceae</taxon>
        <taxon>Symbiodinium</taxon>
    </lineage>
</organism>
<protein>
    <submittedName>
        <fullName evidence="2">Uncharacterized protein</fullName>
    </submittedName>
</protein>
<evidence type="ECO:0000313" key="3">
    <source>
        <dbReference type="Proteomes" id="UP000601435"/>
    </source>
</evidence>
<proteinExistence type="predicted"/>
<keyword evidence="1" id="KW-0472">Membrane</keyword>
<evidence type="ECO:0000313" key="2">
    <source>
        <dbReference type="EMBL" id="CAE7628404.1"/>
    </source>
</evidence>